<dbReference type="SUPFAM" id="SSF54534">
    <property type="entry name" value="FKBP-like"/>
    <property type="match status" value="1"/>
</dbReference>
<accession>A0A7S4MW10</accession>
<dbReference type="PANTHER" id="PTHR45779:SF6">
    <property type="entry name" value="PEPTIDYL-PROLYL CIS-TRANS ISOMERASE FKBP15-1"/>
    <property type="match status" value="1"/>
</dbReference>
<dbReference type="GO" id="GO:0006457">
    <property type="term" value="P:protein folding"/>
    <property type="evidence" value="ECO:0007669"/>
    <property type="project" value="InterPro"/>
</dbReference>
<evidence type="ECO:0000256" key="4">
    <source>
        <dbReference type="ARBA" id="ARBA00022729"/>
    </source>
</evidence>
<comment type="catalytic activity">
    <reaction evidence="1 7">
        <text>[protein]-peptidylproline (omega=180) = [protein]-peptidylproline (omega=0)</text>
        <dbReference type="Rhea" id="RHEA:16237"/>
        <dbReference type="Rhea" id="RHEA-COMP:10747"/>
        <dbReference type="Rhea" id="RHEA-COMP:10748"/>
        <dbReference type="ChEBI" id="CHEBI:83833"/>
        <dbReference type="ChEBI" id="CHEBI:83834"/>
        <dbReference type="EC" id="5.2.1.8"/>
    </reaction>
</comment>
<dbReference type="GO" id="GO:0003755">
    <property type="term" value="F:peptidyl-prolyl cis-trans isomerase activity"/>
    <property type="evidence" value="ECO:0007669"/>
    <property type="project" value="UniProtKB-KW"/>
</dbReference>
<evidence type="ECO:0000259" key="9">
    <source>
        <dbReference type="PROSITE" id="PS50059"/>
    </source>
</evidence>
<evidence type="ECO:0000256" key="5">
    <source>
        <dbReference type="ARBA" id="ARBA00023110"/>
    </source>
</evidence>
<dbReference type="Pfam" id="PF01346">
    <property type="entry name" value="FKBP_N"/>
    <property type="match status" value="1"/>
</dbReference>
<name>A0A7S4MW10_9STRA</name>
<dbReference type="InterPro" id="IPR001179">
    <property type="entry name" value="PPIase_FKBP_dom"/>
</dbReference>
<evidence type="ECO:0000256" key="1">
    <source>
        <dbReference type="ARBA" id="ARBA00000971"/>
    </source>
</evidence>
<dbReference type="InterPro" id="IPR000774">
    <property type="entry name" value="PPIase_FKBP_N"/>
</dbReference>
<dbReference type="FunFam" id="3.10.50.40:FF:000045">
    <property type="entry name" value="Peptidyl-prolyl cis-trans isomerase"/>
    <property type="match status" value="1"/>
</dbReference>
<proteinExistence type="inferred from homology"/>
<reference evidence="10" key="1">
    <citation type="submission" date="2021-01" db="EMBL/GenBank/DDBJ databases">
        <authorList>
            <person name="Corre E."/>
            <person name="Pelletier E."/>
            <person name="Niang G."/>
            <person name="Scheremetjew M."/>
            <person name="Finn R."/>
            <person name="Kale V."/>
            <person name="Holt S."/>
            <person name="Cochrane G."/>
            <person name="Meng A."/>
            <person name="Brown T."/>
            <person name="Cohen L."/>
        </authorList>
    </citation>
    <scope>NUCLEOTIDE SEQUENCE</scope>
    <source>
        <strain evidence="10">Isolate 1302-5</strain>
    </source>
</reference>
<dbReference type="InterPro" id="IPR044609">
    <property type="entry name" value="FKBP2/11"/>
</dbReference>
<feature type="chain" id="PRO_5030976312" description="peptidylprolyl isomerase" evidence="8">
    <location>
        <begin position="23"/>
        <end position="240"/>
    </location>
</feature>
<feature type="domain" description="PPIase FKBP-type" evidence="9">
    <location>
        <begin position="67"/>
        <end position="153"/>
    </location>
</feature>
<evidence type="ECO:0000256" key="8">
    <source>
        <dbReference type="SAM" id="SignalP"/>
    </source>
</evidence>
<dbReference type="Pfam" id="PF00254">
    <property type="entry name" value="FKBP_C"/>
    <property type="match status" value="1"/>
</dbReference>
<keyword evidence="4 8" id="KW-0732">Signal</keyword>
<dbReference type="EC" id="5.2.1.8" evidence="3 7"/>
<evidence type="ECO:0000256" key="2">
    <source>
        <dbReference type="ARBA" id="ARBA00006577"/>
    </source>
</evidence>
<dbReference type="EMBL" id="HBKQ01029031">
    <property type="protein sequence ID" value="CAE2247894.1"/>
    <property type="molecule type" value="Transcribed_RNA"/>
</dbReference>
<sequence length="240" mass="26019">MIRSSLLFLLIALSALVGVVRAGGGMTPESIAFLEENAKKSDVKVLSSGLQYKILRKGDGAEHPLVGTSCSCHYEGALIDGTVFDSSYERGSPTSFAPNQVIKGWTEAMQLMVEGDKWEMYIPSDLAYGDNGSPPKIPGGSALIFTMEILSIDGPSSPAVTCVPSTLGGCDDREIAYVKKIIAKYGGDGDMMETEKERIQKVSRGAVKKELLAWAKRRMILLERMIEDASDDDDDDEKDL</sequence>
<dbReference type="GO" id="GO:0005783">
    <property type="term" value="C:endoplasmic reticulum"/>
    <property type="evidence" value="ECO:0007669"/>
    <property type="project" value="TreeGrafter"/>
</dbReference>
<feature type="signal peptide" evidence="8">
    <location>
        <begin position="1"/>
        <end position="22"/>
    </location>
</feature>
<dbReference type="PROSITE" id="PS50059">
    <property type="entry name" value="FKBP_PPIASE"/>
    <property type="match status" value="1"/>
</dbReference>
<evidence type="ECO:0000313" key="10">
    <source>
        <dbReference type="EMBL" id="CAE2247894.1"/>
    </source>
</evidence>
<comment type="similarity">
    <text evidence="2">Belongs to the FKBP-type PPIase family.</text>
</comment>
<keyword evidence="6 7" id="KW-0413">Isomerase</keyword>
<keyword evidence="5 7" id="KW-0697">Rotamase</keyword>
<evidence type="ECO:0000256" key="7">
    <source>
        <dbReference type="PROSITE-ProRule" id="PRU00277"/>
    </source>
</evidence>
<gene>
    <name evidence="10" type="ORF">OAUR00152_LOCUS19752</name>
</gene>
<evidence type="ECO:0000256" key="6">
    <source>
        <dbReference type="ARBA" id="ARBA00023235"/>
    </source>
</evidence>
<dbReference type="AlphaFoldDB" id="A0A7S4MW10"/>
<organism evidence="10">
    <name type="scientific">Odontella aurita</name>
    <dbReference type="NCBI Taxonomy" id="265563"/>
    <lineage>
        <taxon>Eukaryota</taxon>
        <taxon>Sar</taxon>
        <taxon>Stramenopiles</taxon>
        <taxon>Ochrophyta</taxon>
        <taxon>Bacillariophyta</taxon>
        <taxon>Mediophyceae</taxon>
        <taxon>Biddulphiophycidae</taxon>
        <taxon>Eupodiscales</taxon>
        <taxon>Odontellaceae</taxon>
        <taxon>Odontella</taxon>
    </lineage>
</organism>
<dbReference type="Gene3D" id="3.10.50.40">
    <property type="match status" value="1"/>
</dbReference>
<dbReference type="PANTHER" id="PTHR45779">
    <property type="entry name" value="PEPTIDYLPROLYL ISOMERASE"/>
    <property type="match status" value="1"/>
</dbReference>
<evidence type="ECO:0000256" key="3">
    <source>
        <dbReference type="ARBA" id="ARBA00013194"/>
    </source>
</evidence>
<protein>
    <recommendedName>
        <fullName evidence="3 7">peptidylprolyl isomerase</fullName>
        <ecNumber evidence="3 7">5.2.1.8</ecNumber>
    </recommendedName>
</protein>
<dbReference type="InterPro" id="IPR046357">
    <property type="entry name" value="PPIase_dom_sf"/>
</dbReference>